<proteinExistence type="predicted"/>
<evidence type="ECO:0000313" key="2">
    <source>
        <dbReference type="Proteomes" id="UP000663845"/>
    </source>
</evidence>
<accession>A0A815YG10</accession>
<evidence type="ECO:0000313" key="1">
    <source>
        <dbReference type="EMBL" id="CAF1570265.1"/>
    </source>
</evidence>
<gene>
    <name evidence="1" type="ORF">JYZ213_LOCUS47309</name>
</gene>
<dbReference type="Proteomes" id="UP000663845">
    <property type="component" value="Unassembled WGS sequence"/>
</dbReference>
<comment type="caution">
    <text evidence="1">The sequence shown here is derived from an EMBL/GenBank/DDBJ whole genome shotgun (WGS) entry which is preliminary data.</text>
</comment>
<sequence length="57" mass="6614">GHEKKEDKRRIRVVIEPNIDDEDEEEDEDMVTNMTGTVEMTSARGYSDIMLSLSRQN</sequence>
<dbReference type="AlphaFoldDB" id="A0A815YG10"/>
<name>A0A815YG10_9BILA</name>
<feature type="non-terminal residue" evidence="1">
    <location>
        <position position="1"/>
    </location>
</feature>
<reference evidence="1" key="1">
    <citation type="submission" date="2021-02" db="EMBL/GenBank/DDBJ databases">
        <authorList>
            <person name="Nowell W R."/>
        </authorList>
    </citation>
    <scope>NUCLEOTIDE SEQUENCE</scope>
</reference>
<organism evidence="1 2">
    <name type="scientific">Adineta steineri</name>
    <dbReference type="NCBI Taxonomy" id="433720"/>
    <lineage>
        <taxon>Eukaryota</taxon>
        <taxon>Metazoa</taxon>
        <taxon>Spiralia</taxon>
        <taxon>Gnathifera</taxon>
        <taxon>Rotifera</taxon>
        <taxon>Eurotatoria</taxon>
        <taxon>Bdelloidea</taxon>
        <taxon>Adinetida</taxon>
        <taxon>Adinetidae</taxon>
        <taxon>Adineta</taxon>
    </lineage>
</organism>
<dbReference type="EMBL" id="CAJNOG010008902">
    <property type="protein sequence ID" value="CAF1570265.1"/>
    <property type="molecule type" value="Genomic_DNA"/>
</dbReference>
<protein>
    <submittedName>
        <fullName evidence="1">Uncharacterized protein</fullName>
    </submittedName>
</protein>